<sequence>MKSEEIGLADLQQSRCYWRFGAAEMNLWMIHLEASDNGGCLSELVVPNFCVGVKGVGFLAAVEFVEAT</sequence>
<proteinExistence type="predicted"/>
<organism evidence="1 2">
    <name type="scientific">Trichinella murrelli</name>
    <dbReference type="NCBI Taxonomy" id="144512"/>
    <lineage>
        <taxon>Eukaryota</taxon>
        <taxon>Metazoa</taxon>
        <taxon>Ecdysozoa</taxon>
        <taxon>Nematoda</taxon>
        <taxon>Enoplea</taxon>
        <taxon>Dorylaimia</taxon>
        <taxon>Trichinellida</taxon>
        <taxon>Trichinellidae</taxon>
        <taxon>Trichinella</taxon>
    </lineage>
</organism>
<comment type="caution">
    <text evidence="1">The sequence shown here is derived from an EMBL/GenBank/DDBJ whole genome shotgun (WGS) entry which is preliminary data.</text>
</comment>
<protein>
    <submittedName>
        <fullName evidence="1">Uncharacterized protein</fullName>
    </submittedName>
</protein>
<evidence type="ECO:0000313" key="1">
    <source>
        <dbReference type="EMBL" id="KRX40334.1"/>
    </source>
</evidence>
<dbReference type="EMBL" id="JYDJ01000203">
    <property type="protein sequence ID" value="KRX40334.1"/>
    <property type="molecule type" value="Genomic_DNA"/>
</dbReference>
<accession>A0A0V0TN91</accession>
<name>A0A0V0TN91_9BILA</name>
<keyword evidence="2" id="KW-1185">Reference proteome</keyword>
<dbReference type="AlphaFoldDB" id="A0A0V0TN91"/>
<reference evidence="1 2" key="1">
    <citation type="submission" date="2015-01" db="EMBL/GenBank/DDBJ databases">
        <title>Evolution of Trichinella species and genotypes.</title>
        <authorList>
            <person name="Korhonen P.K."/>
            <person name="Edoardo P."/>
            <person name="Giuseppe L.R."/>
            <person name="Gasser R.B."/>
        </authorList>
    </citation>
    <scope>NUCLEOTIDE SEQUENCE [LARGE SCALE GENOMIC DNA]</scope>
    <source>
        <strain evidence="1">ISS417</strain>
    </source>
</reference>
<evidence type="ECO:0000313" key="2">
    <source>
        <dbReference type="Proteomes" id="UP000055048"/>
    </source>
</evidence>
<dbReference type="Proteomes" id="UP000055048">
    <property type="component" value="Unassembled WGS sequence"/>
</dbReference>
<gene>
    <name evidence="1" type="ORF">T05_11264</name>
</gene>